<dbReference type="GO" id="GO:0051213">
    <property type="term" value="F:dioxygenase activity"/>
    <property type="evidence" value="ECO:0007669"/>
    <property type="project" value="UniProtKB-KW"/>
</dbReference>
<dbReference type="InterPro" id="IPR042098">
    <property type="entry name" value="TauD-like_sf"/>
</dbReference>
<evidence type="ECO:0000256" key="4">
    <source>
        <dbReference type="ARBA" id="ARBA00022964"/>
    </source>
</evidence>
<dbReference type="InterPro" id="IPR003819">
    <property type="entry name" value="TauD/TfdA-like"/>
</dbReference>
<evidence type="ECO:0000256" key="5">
    <source>
        <dbReference type="ARBA" id="ARBA00023002"/>
    </source>
</evidence>
<dbReference type="OrthoDB" id="93019at2759"/>
<protein>
    <submittedName>
        <fullName evidence="8">Alpha-ketoglutarate dependent xanthine dioxygenase</fullName>
    </submittedName>
</protein>
<dbReference type="Gene3D" id="3.60.130.10">
    <property type="entry name" value="Clavaminate synthase-like"/>
    <property type="match status" value="1"/>
</dbReference>
<keyword evidence="9" id="KW-1185">Reference proteome</keyword>
<dbReference type="InParanoid" id="A0A2P5HP46"/>
<evidence type="ECO:0000313" key="8">
    <source>
        <dbReference type="EMBL" id="POS72001.1"/>
    </source>
</evidence>
<feature type="domain" description="TauD/TfdA-like" evidence="7">
    <location>
        <begin position="10"/>
        <end position="359"/>
    </location>
</feature>
<proteinExistence type="inferred from homology"/>
<dbReference type="InterPro" id="IPR051178">
    <property type="entry name" value="TfdA_dioxygenase"/>
</dbReference>
<keyword evidence="6" id="KW-0408">Iron</keyword>
<comment type="similarity">
    <text evidence="2">Belongs to the TfdA dioxygenase family.</text>
</comment>
<reference evidence="8" key="1">
    <citation type="submission" date="2017-09" db="EMBL/GenBank/DDBJ databases">
        <title>Polyketide synthases of a Diaporthe helianthi virulent isolate.</title>
        <authorList>
            <person name="Baroncelli R."/>
        </authorList>
    </citation>
    <scope>NUCLEOTIDE SEQUENCE [LARGE SCALE GENOMIC DNA]</scope>
    <source>
        <strain evidence="8">7/96</strain>
    </source>
</reference>
<dbReference type="STRING" id="158607.A0A2P5HP46"/>
<dbReference type="EMBL" id="MAVT02001111">
    <property type="protein sequence ID" value="POS72001.1"/>
    <property type="molecule type" value="Genomic_DNA"/>
</dbReference>
<evidence type="ECO:0000313" key="9">
    <source>
        <dbReference type="Proteomes" id="UP000094444"/>
    </source>
</evidence>
<evidence type="ECO:0000256" key="2">
    <source>
        <dbReference type="ARBA" id="ARBA00005896"/>
    </source>
</evidence>
<dbReference type="SUPFAM" id="SSF51197">
    <property type="entry name" value="Clavaminate synthase-like"/>
    <property type="match status" value="1"/>
</dbReference>
<comment type="cofactor">
    <cofactor evidence="1">
        <name>Fe(2+)</name>
        <dbReference type="ChEBI" id="CHEBI:29033"/>
    </cofactor>
</comment>
<gene>
    <name evidence="8" type="ORF">DHEL01_v209602</name>
</gene>
<evidence type="ECO:0000256" key="6">
    <source>
        <dbReference type="ARBA" id="ARBA00023004"/>
    </source>
</evidence>
<name>A0A2P5HP46_DIAHE</name>
<dbReference type="Pfam" id="PF02668">
    <property type="entry name" value="TauD"/>
    <property type="match status" value="1"/>
</dbReference>
<keyword evidence="5" id="KW-0560">Oxidoreductase</keyword>
<dbReference type="AlphaFoldDB" id="A0A2P5HP46"/>
<keyword evidence="4 8" id="KW-0223">Dioxygenase</keyword>
<dbReference type="PANTHER" id="PTHR43779">
    <property type="entry name" value="DIOXYGENASE RV0097-RELATED"/>
    <property type="match status" value="1"/>
</dbReference>
<evidence type="ECO:0000259" key="7">
    <source>
        <dbReference type="Pfam" id="PF02668"/>
    </source>
</evidence>
<accession>A0A2P5HP46</accession>
<evidence type="ECO:0000256" key="1">
    <source>
        <dbReference type="ARBA" id="ARBA00001954"/>
    </source>
</evidence>
<organism evidence="8 9">
    <name type="scientific">Diaporthe helianthi</name>
    <dbReference type="NCBI Taxonomy" id="158607"/>
    <lineage>
        <taxon>Eukaryota</taxon>
        <taxon>Fungi</taxon>
        <taxon>Dikarya</taxon>
        <taxon>Ascomycota</taxon>
        <taxon>Pezizomycotina</taxon>
        <taxon>Sordariomycetes</taxon>
        <taxon>Sordariomycetidae</taxon>
        <taxon>Diaporthales</taxon>
        <taxon>Diaporthaceae</taxon>
        <taxon>Diaporthe</taxon>
    </lineage>
</organism>
<dbReference type="GO" id="GO:0046872">
    <property type="term" value="F:metal ion binding"/>
    <property type="evidence" value="ECO:0007669"/>
    <property type="project" value="UniProtKB-KW"/>
</dbReference>
<keyword evidence="3" id="KW-0479">Metal-binding</keyword>
<sequence>MGSTEETFRVKPFGGDLTFGAEVYGLDLNEISDAGIDQLRDLLQQHLVLVIKGQQNELPRKNWELLQKLDPGAPEFTDEQWAKFYNPEGKGILAKLGYNTIPDGGRLYLMGKGYQGEDHYGLKNVNMSESFADLYYSKPLPKEDFQKGITRFQSWHMDGPQYAINPPLFTSFRCIKLPEGEQTVDWADGSGLTKKIKPGRTGFFSTAQLYDMLSDEEKQMVDHSWCEYMYYPYEWILGCRGNPNGINVACEGREVPEEVMEAMPRNPNDQHILPLVWMNSVTGKKHLQVQPNVVRRLYIRSSPQDKPKVIEDVKEVRDFLTKLQIRILRPENIYVGPEEEGDHVLWYNWGVMHTKIDYPVEFGPRSAHQGWLPATRKPSGPVPIPVSQ</sequence>
<evidence type="ECO:0000256" key="3">
    <source>
        <dbReference type="ARBA" id="ARBA00022723"/>
    </source>
</evidence>
<dbReference type="PANTHER" id="PTHR43779:SF2">
    <property type="entry name" value="ALPHA-KETOGLUTARATE-DEPENDENT XANTHINE DIOXYGENASE XAN1"/>
    <property type="match status" value="1"/>
</dbReference>
<comment type="caution">
    <text evidence="8">The sequence shown here is derived from an EMBL/GenBank/DDBJ whole genome shotgun (WGS) entry which is preliminary data.</text>
</comment>
<dbReference type="Proteomes" id="UP000094444">
    <property type="component" value="Unassembled WGS sequence"/>
</dbReference>